<reference evidence="2 3" key="1">
    <citation type="journal article" date="2016" name="Nat. Commun.">
        <title>Thousands of microbial genomes shed light on interconnected biogeochemical processes in an aquifer system.</title>
        <authorList>
            <person name="Anantharaman K."/>
            <person name="Brown C.T."/>
            <person name="Hug L.A."/>
            <person name="Sharon I."/>
            <person name="Castelle C.J."/>
            <person name="Probst A.J."/>
            <person name="Thomas B.C."/>
            <person name="Singh A."/>
            <person name="Wilkins M.J."/>
            <person name="Karaoz U."/>
            <person name="Brodie E.L."/>
            <person name="Williams K.H."/>
            <person name="Hubbard S.S."/>
            <person name="Banfield J.F."/>
        </authorList>
    </citation>
    <scope>NUCLEOTIDE SEQUENCE [LARGE SCALE GENOMIC DNA]</scope>
</reference>
<dbReference type="EMBL" id="MFHI01000024">
    <property type="protein sequence ID" value="OGF78615.1"/>
    <property type="molecule type" value="Genomic_DNA"/>
</dbReference>
<dbReference type="Proteomes" id="UP000178425">
    <property type="component" value="Unassembled WGS sequence"/>
</dbReference>
<evidence type="ECO:0000256" key="1">
    <source>
        <dbReference type="SAM" id="MobiDB-lite"/>
    </source>
</evidence>
<name>A0A1F5WSK1_9BACT</name>
<accession>A0A1F5WSK1</accession>
<feature type="region of interest" description="Disordered" evidence="1">
    <location>
        <begin position="1"/>
        <end position="27"/>
    </location>
</feature>
<dbReference type="AlphaFoldDB" id="A0A1F5WSK1"/>
<organism evidence="2 3">
    <name type="scientific">Candidatus Giovannonibacteria bacterium RIFCSPHIGHO2_02_43_13</name>
    <dbReference type="NCBI Taxonomy" id="1798330"/>
    <lineage>
        <taxon>Bacteria</taxon>
        <taxon>Candidatus Giovannoniibacteriota</taxon>
    </lineage>
</organism>
<comment type="caution">
    <text evidence="2">The sequence shown here is derived from an EMBL/GenBank/DDBJ whole genome shotgun (WGS) entry which is preliminary data.</text>
</comment>
<gene>
    <name evidence="2" type="ORF">A2W54_00465</name>
</gene>
<proteinExistence type="predicted"/>
<evidence type="ECO:0000313" key="2">
    <source>
        <dbReference type="EMBL" id="OGF78615.1"/>
    </source>
</evidence>
<protein>
    <submittedName>
        <fullName evidence="2">Uncharacterized protein</fullName>
    </submittedName>
</protein>
<sequence>MEYQPEPFLRDSWNRDNDMGLGREDQENSAHKIFRQIELDASRDKELLKYFEAAKKSIQRYKLVIQREKEAREGGLSAKEIEERNQIRRKTHDRMVDDLNLLSRQFQQKGVDNSWRRDLGQTNEQIGRWAERLDNI</sequence>
<evidence type="ECO:0000313" key="3">
    <source>
        <dbReference type="Proteomes" id="UP000178425"/>
    </source>
</evidence>
<feature type="compositionally biased region" description="Basic and acidic residues" evidence="1">
    <location>
        <begin position="8"/>
        <end position="27"/>
    </location>
</feature>